<dbReference type="AlphaFoldDB" id="A0A9P8ULD7"/>
<protein>
    <submittedName>
        <fullName evidence="2">Uncharacterized protein</fullName>
    </submittedName>
</protein>
<feature type="compositionally biased region" description="Acidic residues" evidence="1">
    <location>
        <begin position="163"/>
        <end position="181"/>
    </location>
</feature>
<dbReference type="EMBL" id="JAGPXC010000004">
    <property type="protein sequence ID" value="KAH6654249.1"/>
    <property type="molecule type" value="Genomic_DNA"/>
</dbReference>
<name>A0A9P8ULD7_9PEZI</name>
<reference evidence="2" key="1">
    <citation type="journal article" date="2021" name="Nat. Commun.">
        <title>Genetic determinants of endophytism in the Arabidopsis root mycobiome.</title>
        <authorList>
            <person name="Mesny F."/>
            <person name="Miyauchi S."/>
            <person name="Thiergart T."/>
            <person name="Pickel B."/>
            <person name="Atanasova L."/>
            <person name="Karlsson M."/>
            <person name="Huettel B."/>
            <person name="Barry K.W."/>
            <person name="Haridas S."/>
            <person name="Chen C."/>
            <person name="Bauer D."/>
            <person name="Andreopoulos W."/>
            <person name="Pangilinan J."/>
            <person name="LaButti K."/>
            <person name="Riley R."/>
            <person name="Lipzen A."/>
            <person name="Clum A."/>
            <person name="Drula E."/>
            <person name="Henrissat B."/>
            <person name="Kohler A."/>
            <person name="Grigoriev I.V."/>
            <person name="Martin F.M."/>
            <person name="Hacquard S."/>
        </authorList>
    </citation>
    <scope>NUCLEOTIDE SEQUENCE</scope>
    <source>
        <strain evidence="2">MPI-SDFR-AT-0073</strain>
    </source>
</reference>
<evidence type="ECO:0000313" key="2">
    <source>
        <dbReference type="EMBL" id="KAH6654249.1"/>
    </source>
</evidence>
<dbReference type="OrthoDB" id="4761120at2759"/>
<organism evidence="2 3">
    <name type="scientific">Truncatella angustata</name>
    <dbReference type="NCBI Taxonomy" id="152316"/>
    <lineage>
        <taxon>Eukaryota</taxon>
        <taxon>Fungi</taxon>
        <taxon>Dikarya</taxon>
        <taxon>Ascomycota</taxon>
        <taxon>Pezizomycotina</taxon>
        <taxon>Sordariomycetes</taxon>
        <taxon>Xylariomycetidae</taxon>
        <taxon>Amphisphaeriales</taxon>
        <taxon>Sporocadaceae</taxon>
        <taxon>Truncatella</taxon>
    </lineage>
</organism>
<sequence length="210" mass="23671">MTRSTFKRASTPPSSSHQTLEQYLASQPSIYIVAENLHPRDLSKTKGEEGYRILGAFLTVEVANEYARKYAYGLKKWGQSPKGSIWAEEDLELVDGAEGIKRSTDEVDGTDEYVVAWSHFTNIKVARWSVRDTVPKVDSRTEFFDRVDFVADAGAADSIYGGSDDEDDHNSDEEDEEDSMMEDIKDELQGLDMDRKIKAEQLVNASYHSL</sequence>
<accession>A0A9P8ULD7</accession>
<evidence type="ECO:0000313" key="3">
    <source>
        <dbReference type="Proteomes" id="UP000758603"/>
    </source>
</evidence>
<evidence type="ECO:0000256" key="1">
    <source>
        <dbReference type="SAM" id="MobiDB-lite"/>
    </source>
</evidence>
<proteinExistence type="predicted"/>
<dbReference type="Proteomes" id="UP000758603">
    <property type="component" value="Unassembled WGS sequence"/>
</dbReference>
<dbReference type="RefSeq" id="XP_045958519.1">
    <property type="nucleotide sequence ID" value="XM_046102752.1"/>
</dbReference>
<dbReference type="GeneID" id="70131644"/>
<keyword evidence="3" id="KW-1185">Reference proteome</keyword>
<feature type="region of interest" description="Disordered" evidence="1">
    <location>
        <begin position="157"/>
        <end position="182"/>
    </location>
</feature>
<comment type="caution">
    <text evidence="2">The sequence shown here is derived from an EMBL/GenBank/DDBJ whole genome shotgun (WGS) entry which is preliminary data.</text>
</comment>
<gene>
    <name evidence="2" type="ORF">BKA67DRAFT_564527</name>
</gene>